<dbReference type="Proteomes" id="UP000237003">
    <property type="component" value="Unassembled WGS sequence"/>
</dbReference>
<evidence type="ECO:0000313" key="3">
    <source>
        <dbReference type="Proteomes" id="UP000237003"/>
    </source>
</evidence>
<dbReference type="RefSeq" id="WP_103778178.1">
    <property type="nucleotide sequence ID" value="NZ_PQLX01000004.1"/>
</dbReference>
<dbReference type="SUPFAM" id="SSF160719">
    <property type="entry name" value="gpW/gp25-like"/>
    <property type="match status" value="1"/>
</dbReference>
<name>A0A2S4RXJ6_CITAM</name>
<reference evidence="2 3" key="1">
    <citation type="submission" date="2018-01" db="EMBL/GenBank/DDBJ databases">
        <title>Complete genome sequences of 14 Citrobacter spp. isolated from plant in Canada.</title>
        <authorList>
            <person name="Bhandare S.G."/>
            <person name="Colavecchio A."/>
            <person name="Jeukens J."/>
            <person name="Emond-Rheault J.-G."/>
            <person name="Freschi L."/>
            <person name="Hamel J."/>
            <person name="Kukavica-Ibrulj I."/>
            <person name="Levesque R."/>
            <person name="Goodridge L."/>
        </authorList>
    </citation>
    <scope>NUCLEOTIDE SEQUENCE [LARGE SCALE GENOMIC DNA]</scope>
    <source>
        <strain evidence="2 3">S1285</strain>
    </source>
</reference>
<comment type="caution">
    <text evidence="2">The sequence shown here is derived from an EMBL/GenBank/DDBJ whole genome shotgun (WGS) entry which is preliminary data.</text>
</comment>
<dbReference type="EMBL" id="PQLX01000004">
    <property type="protein sequence ID" value="POU65244.1"/>
    <property type="molecule type" value="Genomic_DNA"/>
</dbReference>
<dbReference type="InterPro" id="IPR007048">
    <property type="entry name" value="IraD/Gp25-like"/>
</dbReference>
<dbReference type="Pfam" id="PF04965">
    <property type="entry name" value="GPW_gp25"/>
    <property type="match status" value="1"/>
</dbReference>
<dbReference type="OrthoDB" id="6572203at2"/>
<dbReference type="AlphaFoldDB" id="A0A2S4RXJ6"/>
<dbReference type="NCBIfam" id="TIGR03357">
    <property type="entry name" value="VI_zyme"/>
    <property type="match status" value="1"/>
</dbReference>
<evidence type="ECO:0000259" key="1">
    <source>
        <dbReference type="Pfam" id="PF04965"/>
    </source>
</evidence>
<dbReference type="InterPro" id="IPR017737">
    <property type="entry name" value="TssE1-like"/>
</dbReference>
<proteinExistence type="predicted"/>
<evidence type="ECO:0000313" key="2">
    <source>
        <dbReference type="EMBL" id="POU65244.1"/>
    </source>
</evidence>
<protein>
    <submittedName>
        <fullName evidence="2">Type VI secretion system baseplate subunit TssE</fullName>
    </submittedName>
</protein>
<organism evidence="2 3">
    <name type="scientific">Citrobacter amalonaticus</name>
    <dbReference type="NCBI Taxonomy" id="35703"/>
    <lineage>
        <taxon>Bacteria</taxon>
        <taxon>Pseudomonadati</taxon>
        <taxon>Pseudomonadota</taxon>
        <taxon>Gammaproteobacteria</taxon>
        <taxon>Enterobacterales</taxon>
        <taxon>Enterobacteriaceae</taxon>
        <taxon>Citrobacter</taxon>
    </lineage>
</organism>
<feature type="domain" description="IraD/Gp25-like" evidence="1">
    <location>
        <begin position="21"/>
        <end position="111"/>
    </location>
</feature>
<gene>
    <name evidence="2" type="ORF">C3430_13745</name>
</gene>
<sequence>MVEPFIPVALFDRLLDEEISPRESVCRELRRLFNSRAPKDADALPALLAWGVPEWHRLNVGDERVLHWFCRQLRAAILRHEPRIQALMVSVKDARHQTLTLHLDVMLWRDDEPLTLDLTYLHGSWR</sequence>
<accession>A0A2S4RXJ6</accession>